<comment type="subcellular location">
    <subcellularLocation>
        <location evidence="1">Membrane</location>
        <topology evidence="1">Single-pass membrane protein</topology>
    </subcellularLocation>
</comment>
<dbReference type="Pfam" id="PF00168">
    <property type="entry name" value="C2"/>
    <property type="match status" value="2"/>
</dbReference>
<dbReference type="InterPro" id="IPR035892">
    <property type="entry name" value="C2_domain_sf"/>
</dbReference>
<accession>A0A976QVM5</accession>
<evidence type="ECO:0000256" key="7">
    <source>
        <dbReference type="SAM" id="Phobius"/>
    </source>
</evidence>
<evidence type="ECO:0000256" key="2">
    <source>
        <dbReference type="ARBA" id="ARBA00022692"/>
    </source>
</evidence>
<proteinExistence type="predicted"/>
<organism evidence="9 10">
    <name type="scientific">Theileria orientalis</name>
    <dbReference type="NCBI Taxonomy" id="68886"/>
    <lineage>
        <taxon>Eukaryota</taxon>
        <taxon>Sar</taxon>
        <taxon>Alveolata</taxon>
        <taxon>Apicomplexa</taxon>
        <taxon>Aconoidasida</taxon>
        <taxon>Piroplasmida</taxon>
        <taxon>Theileriidae</taxon>
        <taxon>Theileria</taxon>
    </lineage>
</organism>
<evidence type="ECO:0000313" key="9">
    <source>
        <dbReference type="EMBL" id="UKK02513.2"/>
    </source>
</evidence>
<keyword evidence="3" id="KW-0677">Repeat</keyword>
<evidence type="ECO:0000256" key="5">
    <source>
        <dbReference type="ARBA" id="ARBA00023136"/>
    </source>
</evidence>
<feature type="region of interest" description="Disordered" evidence="6">
    <location>
        <begin position="621"/>
        <end position="643"/>
    </location>
</feature>
<dbReference type="PROSITE" id="PS50004">
    <property type="entry name" value="C2"/>
    <property type="match status" value="1"/>
</dbReference>
<name>A0A976QVM5_THEOR</name>
<dbReference type="PANTHER" id="PTHR12546">
    <property type="entry name" value="FER-1-LIKE"/>
    <property type="match status" value="1"/>
</dbReference>
<keyword evidence="2 7" id="KW-0812">Transmembrane</keyword>
<evidence type="ECO:0000256" key="1">
    <source>
        <dbReference type="ARBA" id="ARBA00004167"/>
    </source>
</evidence>
<gene>
    <name evidence="9" type="ORF">MACK_002606</name>
</gene>
<sequence length="1559" mass="175766">MPRYSVGFTIHEAVFSSIKVKTPIDPLVVVRCFDNEFSTAVKPAKTVVACWDESCQWNNIEASQKSWNSGVIEFELQSANAFWRNDTLGSTGLQLKLISTCKNNTFSGRIPLTAPNSVSIIGYLTVTVNAYDLSHEALNNAQPSVTKELEVKQKTDLEIPPLTSPLVHRSSFAMEDSKVYKYFHLYINVYTLEDVETCTFGFTPHITCEYAGCRLEFSKPIKVKGISSGFERGSDVGPAGESLENKSSLDLLGEKISSYMGSKTKLLDYNTELRRSNYTFNQCFLMPIRVTVGEPTLEDNIILRIWKGYSVELSSIFSKNSVTKRPVSSKLLAEGIFSLSKLRSTKQKARWFNFYKTSESDFITSIITGSEDQLDDDKENKLSIKSGINESYAGRILMSASVKRINKLSDILKAHVVSSHQLDPLSPSPTRIFCDVFFIESSNNFTFTEPFEICLELSCGPYKSATDWQTVAFRTEMASAVRRDMDFLGKGVKNYVNEEYFGSSLYSMEDFDGRQSMGWVCNFDSVQGRLNPMELLVAYKAEERWYIFVRVLARKTGEKNVTVLGSSKFTFDDLASYKPNMVKVPVWISLTTAELNLPNNIITNTLNLLSDFDNASRGLSRTSSVSTADTDHPSSRSEPTGTFTANPSFLNVLLSLEKEMFYSTSLNSSANKQFRVASHSRRASLVLMDYELRFYVYSAKMDRIYENVSVSVVCDGRRRSTSSRRNKSLFPVFMECLSMPISAHTPVNNIVPNVPILVTLNNNSKEERNVYSTEPRERDSKGDHGKLVKRRVKVDVTDMLCSAVVTYNRLISSAKAHDRTGGVPRWLKIGNCKLLLFVDLVAKSEVKAVPKFQMLPDVQNTKVQLGLMGIRNLRFEPEHGRKGGLVEENLVVKASVQNYGICTDDEQYYEFLCKSEFFTSWVSDGKKNYDLFAVHSLEFKTPVAGIFDPLLELKIMPEHSDEILGHCCMPLYQNNSSLDKYSYLGDLRYSLVPRSMFEVFETLQAVGNKGSYQLTSVTQKTSGSVDGGLAEVLQQFQGTKQFKMMVKSLEFENVTASVPPKILIVADGRKVENSSSLTYSLVSDTNIEEMLTDVPYSIKHLLLERDKATYDYERSDKSHGAASAAASEITRSKISSVDHVEMASIKYFLNISDERGYSYASSQARYKDVSVQSNKMFQAFRGGLKSDLFKLRLCLLSCSTFPRREEDSSTYLAVEIASRENRELLNDSEGLIRNINKSYERELFLPEHSLIIFKAIESSTTLKGDTVESLIATGYIDLENRWFSKTWQSMQRNDNVPIERIVLCDKGSIQGHVNVLVQLAKIDKFPLLKNINLTRPPTSSVEIRVVIWSVRDAKIPYSENKKDMLDLYVCSKLDCHTYSGSYETEQKTDIHYNCDSGNASFNWRVVYPDVKTPLGACHLQLSLYDFWKIGSPIFVGDANLELSRYIDIVSTTGNMVRVDGEIPLCPSAKSSQTGFVHVTLHVLTQSEANTKNVGIGRDEPNRDPYLIVPNVGRQWQDWLAHTGLSIDFSGYNLYFRIVGCFLMLVWLIVISFIYPAILL</sequence>
<dbReference type="Gene3D" id="2.60.40.150">
    <property type="entry name" value="C2 domain"/>
    <property type="match status" value="2"/>
</dbReference>
<reference evidence="9" key="1">
    <citation type="submission" date="2022-07" db="EMBL/GenBank/DDBJ databases">
        <title>Evaluation of T. orientalis genome assembly methods using nanopore sequencing and analysis of variation between genomes.</title>
        <authorList>
            <person name="Yam J."/>
            <person name="Micallef M.L."/>
            <person name="Liu M."/>
            <person name="Djordjevic S.P."/>
            <person name="Bogema D.R."/>
            <person name="Jenkins C."/>
        </authorList>
    </citation>
    <scope>NUCLEOTIDE SEQUENCE</scope>
    <source>
        <strain evidence="9">Goon Nure</strain>
    </source>
</reference>
<dbReference type="InterPro" id="IPR037721">
    <property type="entry name" value="Ferlin"/>
</dbReference>
<evidence type="ECO:0000256" key="4">
    <source>
        <dbReference type="ARBA" id="ARBA00022989"/>
    </source>
</evidence>
<evidence type="ECO:0000256" key="3">
    <source>
        <dbReference type="ARBA" id="ARBA00022737"/>
    </source>
</evidence>
<dbReference type="GO" id="GO:0007009">
    <property type="term" value="P:plasma membrane organization"/>
    <property type="evidence" value="ECO:0007669"/>
    <property type="project" value="TreeGrafter"/>
</dbReference>
<feature type="domain" description="C2" evidence="8">
    <location>
        <begin position="1"/>
        <end position="110"/>
    </location>
</feature>
<dbReference type="InterPro" id="IPR000008">
    <property type="entry name" value="C2_dom"/>
</dbReference>
<evidence type="ECO:0000259" key="8">
    <source>
        <dbReference type="PROSITE" id="PS50004"/>
    </source>
</evidence>
<protein>
    <recommendedName>
        <fullName evidence="8">C2 domain-containing protein</fullName>
    </recommendedName>
</protein>
<dbReference type="EMBL" id="CP056072">
    <property type="protein sequence ID" value="UKK02513.2"/>
    <property type="molecule type" value="Genomic_DNA"/>
</dbReference>
<dbReference type="SUPFAM" id="SSF49562">
    <property type="entry name" value="C2 domain (Calcium/lipid-binding domain, CaLB)"/>
    <property type="match status" value="2"/>
</dbReference>
<dbReference type="GO" id="GO:0016020">
    <property type="term" value="C:membrane"/>
    <property type="evidence" value="ECO:0007669"/>
    <property type="project" value="UniProtKB-SubCell"/>
</dbReference>
<keyword evidence="5 7" id="KW-0472">Membrane</keyword>
<evidence type="ECO:0000256" key="6">
    <source>
        <dbReference type="SAM" id="MobiDB-lite"/>
    </source>
</evidence>
<feature type="transmembrane region" description="Helical" evidence="7">
    <location>
        <begin position="1533"/>
        <end position="1557"/>
    </location>
</feature>
<keyword evidence="4 7" id="KW-1133">Transmembrane helix</keyword>
<dbReference type="PANTHER" id="PTHR12546:SF33">
    <property type="entry name" value="SPERM VESICLE FUSION PROTEIN FER-1"/>
    <property type="match status" value="1"/>
</dbReference>
<evidence type="ECO:0000313" key="10">
    <source>
        <dbReference type="Proteomes" id="UP000244811"/>
    </source>
</evidence>
<dbReference type="Proteomes" id="UP000244811">
    <property type="component" value="Chromosome 4"/>
</dbReference>